<accession>A0A9J6FMZ4</accession>
<organism evidence="2 3">
    <name type="scientific">Haemaphysalis longicornis</name>
    <name type="common">Bush tick</name>
    <dbReference type="NCBI Taxonomy" id="44386"/>
    <lineage>
        <taxon>Eukaryota</taxon>
        <taxon>Metazoa</taxon>
        <taxon>Ecdysozoa</taxon>
        <taxon>Arthropoda</taxon>
        <taxon>Chelicerata</taxon>
        <taxon>Arachnida</taxon>
        <taxon>Acari</taxon>
        <taxon>Parasitiformes</taxon>
        <taxon>Ixodida</taxon>
        <taxon>Ixodoidea</taxon>
        <taxon>Ixodidae</taxon>
        <taxon>Haemaphysalinae</taxon>
        <taxon>Haemaphysalis</taxon>
    </lineage>
</organism>
<dbReference type="Proteomes" id="UP000821853">
    <property type="component" value="Chromosome 10"/>
</dbReference>
<dbReference type="VEuPathDB" id="VectorBase:HLOH_059890"/>
<evidence type="ECO:0000313" key="2">
    <source>
        <dbReference type="EMBL" id="KAH9364215.1"/>
    </source>
</evidence>
<dbReference type="EMBL" id="JABSTR010000002">
    <property type="protein sequence ID" value="KAH9364215.1"/>
    <property type="molecule type" value="Genomic_DNA"/>
</dbReference>
<keyword evidence="3" id="KW-1185">Reference proteome</keyword>
<name>A0A9J6FMZ4_HAELO</name>
<reference evidence="2 3" key="1">
    <citation type="journal article" date="2020" name="Cell">
        <title>Large-Scale Comparative Analyses of Tick Genomes Elucidate Their Genetic Diversity and Vector Capacities.</title>
        <authorList>
            <consortium name="Tick Genome and Microbiome Consortium (TIGMIC)"/>
            <person name="Jia N."/>
            <person name="Wang J."/>
            <person name="Shi W."/>
            <person name="Du L."/>
            <person name="Sun Y."/>
            <person name="Zhan W."/>
            <person name="Jiang J.F."/>
            <person name="Wang Q."/>
            <person name="Zhang B."/>
            <person name="Ji P."/>
            <person name="Bell-Sakyi L."/>
            <person name="Cui X.M."/>
            <person name="Yuan T.T."/>
            <person name="Jiang B.G."/>
            <person name="Yang W.F."/>
            <person name="Lam T.T."/>
            <person name="Chang Q.C."/>
            <person name="Ding S.J."/>
            <person name="Wang X.J."/>
            <person name="Zhu J.G."/>
            <person name="Ruan X.D."/>
            <person name="Zhao L."/>
            <person name="Wei J.T."/>
            <person name="Ye R.Z."/>
            <person name="Que T.C."/>
            <person name="Du C.H."/>
            <person name="Zhou Y.H."/>
            <person name="Cheng J.X."/>
            <person name="Dai P.F."/>
            <person name="Guo W.B."/>
            <person name="Han X.H."/>
            <person name="Huang E.J."/>
            <person name="Li L.F."/>
            <person name="Wei W."/>
            <person name="Gao Y.C."/>
            <person name="Liu J.Z."/>
            <person name="Shao H.Z."/>
            <person name="Wang X."/>
            <person name="Wang C.C."/>
            <person name="Yang T.C."/>
            <person name="Huo Q.B."/>
            <person name="Li W."/>
            <person name="Chen H.Y."/>
            <person name="Chen S.E."/>
            <person name="Zhou L.G."/>
            <person name="Ni X.B."/>
            <person name="Tian J.H."/>
            <person name="Sheng Y."/>
            <person name="Liu T."/>
            <person name="Pan Y.S."/>
            <person name="Xia L.Y."/>
            <person name="Li J."/>
            <person name="Zhao F."/>
            <person name="Cao W.C."/>
        </authorList>
    </citation>
    <scope>NUCLEOTIDE SEQUENCE [LARGE SCALE GENOMIC DNA]</scope>
    <source>
        <strain evidence="2">HaeL-2018</strain>
    </source>
</reference>
<gene>
    <name evidence="2" type="ORF">HPB48_003413</name>
</gene>
<evidence type="ECO:0000313" key="3">
    <source>
        <dbReference type="Proteomes" id="UP000821853"/>
    </source>
</evidence>
<feature type="region of interest" description="Disordered" evidence="1">
    <location>
        <begin position="90"/>
        <end position="128"/>
    </location>
</feature>
<protein>
    <submittedName>
        <fullName evidence="2">Uncharacterized protein</fullName>
    </submittedName>
</protein>
<proteinExistence type="predicted"/>
<feature type="compositionally biased region" description="Basic residues" evidence="1">
    <location>
        <begin position="109"/>
        <end position="121"/>
    </location>
</feature>
<evidence type="ECO:0000256" key="1">
    <source>
        <dbReference type="SAM" id="MobiDB-lite"/>
    </source>
</evidence>
<sequence>MRNSHTLAASRRAPSLAHSSNHFITKDVSNGSPHATHQLVPTVSLGVPPVSSHLEACKQLSVVILNTYDGLIICRLRLFVSFFSISAGAVGSDSATGAPSREHQEKIGHSKKKVPQKRKRKVLLEEED</sequence>
<comment type="caution">
    <text evidence="2">The sequence shown here is derived from an EMBL/GenBank/DDBJ whole genome shotgun (WGS) entry which is preliminary data.</text>
</comment>
<dbReference type="AlphaFoldDB" id="A0A9J6FMZ4"/>